<dbReference type="InterPro" id="IPR035595">
    <property type="entry name" value="UDP_glycos_trans_CS"/>
</dbReference>
<evidence type="ECO:0000256" key="2">
    <source>
        <dbReference type="ARBA" id="ARBA00022679"/>
    </source>
</evidence>
<keyword evidence="3" id="KW-0328">Glycosyltransferase</keyword>
<protein>
    <recommendedName>
        <fullName evidence="4">Glycosyltransferase</fullName>
        <ecNumber evidence="4">2.4.1.-</ecNumber>
    </recommendedName>
</protein>
<dbReference type="FunFam" id="3.40.50.2000:FF:000154">
    <property type="entry name" value="Glycosyltransferase"/>
    <property type="match status" value="1"/>
</dbReference>
<evidence type="ECO:0000313" key="5">
    <source>
        <dbReference type="EMBL" id="KAJ4744704.1"/>
    </source>
</evidence>
<comment type="caution">
    <text evidence="5">The sequence shown here is derived from an EMBL/GenBank/DDBJ whole genome shotgun (WGS) entry which is preliminary data.</text>
</comment>
<sequence>MEITNNYPKVQAGTPHFLMLPWLAPGHLIPTIDIARLLAEHNAAVTIITTPVNAARIKPTIDRSNAASAGNISLVSLYFPATEVGLPEGCENIDLVPSMPLVYNFCQATKLFRQQVSRYIRELAPRVSCIISGMGYVWAVDVAHELGVPCFIFHGFGSFALCCSEILHKTKEHEDEVLVPASSAEPFIISGLPFEFKITRKELPLHFPQSKEMKEIGEEMRSYELAVDGILVNSFEQLEPGYADLLQNLSGKKVFTMGPVSVCNTKMMDMEERGNKPTVSTHRCIQWLDSKKPNSVVYVSFGSTGSFAPKQFKELGLGLLASQWPFVWVIKDIEKLPEETLIWLRENFEDKNSSRSLLIKGWAPQIAILSHPAVGGFLTHCGWNSTLESVAAGVPVVAWPLYSEQFLNVKLIVDVLKIGVSVGAREAMAFRGDKEDGIRVWKEDVVKAIEKLMNGREERKRVALLKEKAEMALEKGGSSFLNLESLIQFVAP</sequence>
<evidence type="ECO:0000313" key="6">
    <source>
        <dbReference type="EMBL" id="KAJ4806127.1"/>
    </source>
</evidence>
<dbReference type="EMBL" id="JAMFTS010000001">
    <property type="protein sequence ID" value="KAJ4806127.1"/>
    <property type="molecule type" value="Genomic_DNA"/>
</dbReference>
<proteinExistence type="inferred from homology"/>
<evidence type="ECO:0000313" key="7">
    <source>
        <dbReference type="Proteomes" id="UP001140206"/>
    </source>
</evidence>
<dbReference type="Pfam" id="PF00201">
    <property type="entry name" value="UDPGT"/>
    <property type="match status" value="1"/>
</dbReference>
<dbReference type="InterPro" id="IPR002213">
    <property type="entry name" value="UDP_glucos_trans"/>
</dbReference>
<evidence type="ECO:0000256" key="3">
    <source>
        <dbReference type="RuleBase" id="RU003718"/>
    </source>
</evidence>
<evidence type="ECO:0000256" key="1">
    <source>
        <dbReference type="ARBA" id="ARBA00009995"/>
    </source>
</evidence>
<evidence type="ECO:0000256" key="4">
    <source>
        <dbReference type="RuleBase" id="RU362057"/>
    </source>
</evidence>
<dbReference type="PANTHER" id="PTHR48047">
    <property type="entry name" value="GLYCOSYLTRANSFERASE"/>
    <property type="match status" value="1"/>
</dbReference>
<dbReference type="CDD" id="cd03784">
    <property type="entry name" value="GT1_Gtf-like"/>
    <property type="match status" value="1"/>
</dbReference>
<dbReference type="Gene3D" id="3.40.50.2000">
    <property type="entry name" value="Glycogen Phosphorylase B"/>
    <property type="match status" value="2"/>
</dbReference>
<dbReference type="AlphaFoldDB" id="A0AAV8BNM9"/>
<name>A0AAV8BNM9_9POAL</name>
<dbReference type="SUPFAM" id="SSF53756">
    <property type="entry name" value="UDP-Glycosyltransferase/glycogen phosphorylase"/>
    <property type="match status" value="1"/>
</dbReference>
<dbReference type="PANTHER" id="PTHR48047:SF168">
    <property type="entry name" value="GLYCOSYLTRANSFERASE"/>
    <property type="match status" value="1"/>
</dbReference>
<keyword evidence="7" id="KW-1185">Reference proteome</keyword>
<dbReference type="EC" id="2.4.1.-" evidence="4"/>
<gene>
    <name evidence="5" type="ORF">LUZ62_005040</name>
    <name evidence="6" type="ORF">LUZ62_018693</name>
</gene>
<dbReference type="PROSITE" id="PS00375">
    <property type="entry name" value="UDPGT"/>
    <property type="match status" value="1"/>
</dbReference>
<organism evidence="5 7">
    <name type="scientific">Rhynchospora pubera</name>
    <dbReference type="NCBI Taxonomy" id="906938"/>
    <lineage>
        <taxon>Eukaryota</taxon>
        <taxon>Viridiplantae</taxon>
        <taxon>Streptophyta</taxon>
        <taxon>Embryophyta</taxon>
        <taxon>Tracheophyta</taxon>
        <taxon>Spermatophyta</taxon>
        <taxon>Magnoliopsida</taxon>
        <taxon>Liliopsida</taxon>
        <taxon>Poales</taxon>
        <taxon>Cyperaceae</taxon>
        <taxon>Cyperoideae</taxon>
        <taxon>Rhynchosporeae</taxon>
        <taxon>Rhynchospora</taxon>
    </lineage>
</organism>
<comment type="similarity">
    <text evidence="1 3">Belongs to the UDP-glycosyltransferase family.</text>
</comment>
<reference evidence="5" key="1">
    <citation type="submission" date="2022-08" db="EMBL/GenBank/DDBJ databases">
        <authorList>
            <person name="Marques A."/>
        </authorList>
    </citation>
    <scope>NUCLEOTIDE SEQUENCE</scope>
    <source>
        <strain evidence="5">RhyPub2mFocal</strain>
        <tissue evidence="5">Leaves</tissue>
    </source>
</reference>
<accession>A0AAV8BNM9</accession>
<keyword evidence="2 3" id="KW-0808">Transferase</keyword>
<dbReference type="EMBL" id="JAMFTS010000025">
    <property type="protein sequence ID" value="KAJ4744704.1"/>
    <property type="molecule type" value="Genomic_DNA"/>
</dbReference>
<dbReference type="Proteomes" id="UP001140206">
    <property type="component" value="Chromosome 1"/>
</dbReference>
<dbReference type="GO" id="GO:0035251">
    <property type="term" value="F:UDP-glucosyltransferase activity"/>
    <property type="evidence" value="ECO:0007669"/>
    <property type="project" value="TreeGrafter"/>
</dbReference>